<feature type="transmembrane region" description="Helical" evidence="5">
    <location>
        <begin position="136"/>
        <end position="157"/>
    </location>
</feature>
<name>A0A7R9U757_9STRA</name>
<evidence type="ECO:0000256" key="2">
    <source>
        <dbReference type="ARBA" id="ARBA00022692"/>
    </source>
</evidence>
<keyword evidence="3 5" id="KW-1133">Transmembrane helix</keyword>
<dbReference type="InterPro" id="IPR013057">
    <property type="entry name" value="AA_transpt_TM"/>
</dbReference>
<proteinExistence type="predicted"/>
<feature type="transmembrane region" description="Helical" evidence="5">
    <location>
        <begin position="518"/>
        <end position="540"/>
    </location>
</feature>
<sequence>MLAEEAPLLPKADRERPSAKKKDWLDRGDWASGVFNLLSATLGAGTLMYPFGFSNAGLVPAALLLLLGGLATVASIRFIVLACAECQAHSLEELALKAFGPRMEQAVEAGIIIFSISAGTMYLLRASELLVQLSMVLNLPLSAAEAHVLFGVVCFVLSSAKQMYTIRTISICSVLGVFYLVGLVVAQCAVSLSTQGGGLGDMLHRQDVNLFFGSTTGVLKVFPMMIFAFAAQMAVPAILDGMNLAFRHRKIERILFAKRQRVARALVIRRGQIFGPGPTNEDMPASLPAGSGDGAAGISQSTLLQEDLSSLEKVDLKQLAAANLRQLSQAKLETLNPEQVSSMRARSPKRMSRAQIAFLTQCSLETLTFRELEALAHLPLELFSESQLAGALKDPVQAAQNVEASLPRSSSEGTQGQGMASLAIAESRSPVSGSQAQLEAVPATSLQLPEAQVSPLPDTLPGLPGELKVESFEVVSSIAVGIGTFVNLAVGFCGALLFGADTQSNVLLNYKAGGPGTVWVALAFATFFFHICTVFPLILFPCRAAMLAITSGHQEVSRVALLEQMVAMNTLREEDAAAAIKTIWRWHRLMEVYTLAFCAACVLLALRVTHFTGVFELSRGVAFAFVCYVFPVLAALKLDLVQVSGAERS</sequence>
<keyword evidence="4 5" id="KW-0472">Membrane</keyword>
<dbReference type="PANTHER" id="PTHR22950">
    <property type="entry name" value="AMINO ACID TRANSPORTER"/>
    <property type="match status" value="1"/>
</dbReference>
<evidence type="ECO:0000313" key="7">
    <source>
        <dbReference type="EMBL" id="CAD8256269.1"/>
    </source>
</evidence>
<feature type="domain" description="Amino acid transporter transmembrane" evidence="6">
    <location>
        <begin position="472"/>
        <end position="638"/>
    </location>
</feature>
<dbReference type="GO" id="GO:0015179">
    <property type="term" value="F:L-amino acid transmembrane transporter activity"/>
    <property type="evidence" value="ECO:0007669"/>
    <property type="project" value="TreeGrafter"/>
</dbReference>
<keyword evidence="2 5" id="KW-0812">Transmembrane</keyword>
<feature type="transmembrane region" description="Helical" evidence="5">
    <location>
        <begin position="474"/>
        <end position="498"/>
    </location>
</feature>
<evidence type="ECO:0000256" key="5">
    <source>
        <dbReference type="SAM" id="Phobius"/>
    </source>
</evidence>
<accession>A0A7R9U757</accession>
<gene>
    <name evidence="7" type="ORF">PPYR1160_LOCUS5761</name>
</gene>
<dbReference type="AlphaFoldDB" id="A0A7R9U757"/>
<dbReference type="Pfam" id="PF01490">
    <property type="entry name" value="Aa_trans"/>
    <property type="match status" value="2"/>
</dbReference>
<feature type="transmembrane region" description="Helical" evidence="5">
    <location>
        <begin position="169"/>
        <end position="192"/>
    </location>
</feature>
<dbReference type="GO" id="GO:0016020">
    <property type="term" value="C:membrane"/>
    <property type="evidence" value="ECO:0007669"/>
    <property type="project" value="UniProtKB-SubCell"/>
</dbReference>
<feature type="transmembrane region" description="Helical" evidence="5">
    <location>
        <begin position="621"/>
        <end position="640"/>
    </location>
</feature>
<feature type="transmembrane region" description="Helical" evidence="5">
    <location>
        <begin position="30"/>
        <end position="49"/>
    </location>
</feature>
<feature type="domain" description="Amino acid transporter transmembrane" evidence="6">
    <location>
        <begin position="28"/>
        <end position="243"/>
    </location>
</feature>
<organism evidence="7">
    <name type="scientific">Pinguiococcus pyrenoidosus</name>
    <dbReference type="NCBI Taxonomy" id="172671"/>
    <lineage>
        <taxon>Eukaryota</taxon>
        <taxon>Sar</taxon>
        <taxon>Stramenopiles</taxon>
        <taxon>Ochrophyta</taxon>
        <taxon>Pinguiophyceae</taxon>
        <taxon>Pinguiochrysidales</taxon>
        <taxon>Pinguiochrysidaceae</taxon>
        <taxon>Pinguiococcus</taxon>
    </lineage>
</organism>
<evidence type="ECO:0000259" key="6">
    <source>
        <dbReference type="Pfam" id="PF01490"/>
    </source>
</evidence>
<reference evidence="7" key="1">
    <citation type="submission" date="2021-01" db="EMBL/GenBank/DDBJ databases">
        <authorList>
            <person name="Corre E."/>
            <person name="Pelletier E."/>
            <person name="Niang G."/>
            <person name="Scheremetjew M."/>
            <person name="Finn R."/>
            <person name="Kale V."/>
            <person name="Holt S."/>
            <person name="Cochrane G."/>
            <person name="Meng A."/>
            <person name="Brown T."/>
            <person name="Cohen L."/>
        </authorList>
    </citation>
    <scope>NUCLEOTIDE SEQUENCE</scope>
    <source>
        <strain evidence="7">CCMP2078</strain>
    </source>
</reference>
<feature type="transmembrane region" description="Helical" evidence="5">
    <location>
        <begin position="61"/>
        <end position="84"/>
    </location>
</feature>
<evidence type="ECO:0000256" key="3">
    <source>
        <dbReference type="ARBA" id="ARBA00022989"/>
    </source>
</evidence>
<feature type="transmembrane region" description="Helical" evidence="5">
    <location>
        <begin position="592"/>
        <end position="615"/>
    </location>
</feature>
<feature type="transmembrane region" description="Helical" evidence="5">
    <location>
        <begin position="221"/>
        <end position="246"/>
    </location>
</feature>
<comment type="subcellular location">
    <subcellularLocation>
        <location evidence="1">Membrane</location>
        <topology evidence="1">Multi-pass membrane protein</topology>
    </subcellularLocation>
</comment>
<feature type="transmembrane region" description="Helical" evidence="5">
    <location>
        <begin position="105"/>
        <end position="124"/>
    </location>
</feature>
<dbReference type="EMBL" id="HBEA01007518">
    <property type="protein sequence ID" value="CAD8256269.1"/>
    <property type="molecule type" value="Transcribed_RNA"/>
</dbReference>
<evidence type="ECO:0000256" key="4">
    <source>
        <dbReference type="ARBA" id="ARBA00023136"/>
    </source>
</evidence>
<evidence type="ECO:0000256" key="1">
    <source>
        <dbReference type="ARBA" id="ARBA00004141"/>
    </source>
</evidence>
<dbReference type="PANTHER" id="PTHR22950:SF702">
    <property type="entry name" value="AMINO ACID TRANSPORTER PROTEIN"/>
    <property type="match status" value="1"/>
</dbReference>
<protein>
    <recommendedName>
        <fullName evidence="6">Amino acid transporter transmembrane domain-containing protein</fullName>
    </recommendedName>
</protein>